<keyword evidence="7" id="KW-0436">Ligase</keyword>
<keyword evidence="4 5" id="KW-0472">Membrane</keyword>
<dbReference type="PANTHER" id="PTHR37422">
    <property type="entry name" value="TEICHURONIC ACID BIOSYNTHESIS PROTEIN TUAE"/>
    <property type="match status" value="1"/>
</dbReference>
<comment type="subcellular location">
    <subcellularLocation>
        <location evidence="1">Membrane</location>
        <topology evidence="1">Multi-pass membrane protein</topology>
    </subcellularLocation>
</comment>
<comment type="caution">
    <text evidence="7">The sequence shown here is derived from an EMBL/GenBank/DDBJ whole genome shotgun (WGS) entry which is preliminary data.</text>
</comment>
<sequence length="430" mass="45805">MSVMKAATGAAVAATLMFPVLVPGGYWWGLGGLALLGGLAALGRLWPGWLNPRPLGRRGWRLVWVLLGVVSTMAAMAWLHEELLGALPRLGAMLLALLGLVALHTWRPRLSALWAGLAMGGMLAGGWALWQRLQEGAGRASGHDPLHAILFGNVSLLTGGLCLAGVVWALARPRHPGWLLVLAAGAIGGLLASVLSGTRGGWVALPLILLLFHRGFLAWLPGWQQALAWLSVVTLAIGLYAVPQTGVQHRVGLAMDELSHYLEGESAPTASVTARLEMWRGAWQLIQQRPLLGHGSEGYRQGMAELVEGAVVAPSVLPHGHAHNDLLDAWAKFGLPGLMALLALYLLPVLLFRSGLRHADTTHRTLAVAGLLLPVAFIDFGLTYSFFAYPVGGAVYSAWLVVLWTLYRHAPLVPEVDQAAKCQGSVMPSG</sequence>
<keyword evidence="2 5" id="KW-0812">Transmembrane</keyword>
<feature type="transmembrane region" description="Helical" evidence="5">
    <location>
        <begin position="150"/>
        <end position="171"/>
    </location>
</feature>
<feature type="transmembrane region" description="Helical" evidence="5">
    <location>
        <begin position="364"/>
        <end position="382"/>
    </location>
</feature>
<dbReference type="Pfam" id="PF04932">
    <property type="entry name" value="Wzy_C"/>
    <property type="match status" value="1"/>
</dbReference>
<name>A0ABU1GIT3_9GAMM</name>
<dbReference type="RefSeq" id="WP_309635838.1">
    <property type="nucleotide sequence ID" value="NZ_JARWAL010000002.1"/>
</dbReference>
<evidence type="ECO:0000256" key="4">
    <source>
        <dbReference type="ARBA" id="ARBA00023136"/>
    </source>
</evidence>
<dbReference type="InterPro" id="IPR007016">
    <property type="entry name" value="O-antigen_ligase-rel_domated"/>
</dbReference>
<evidence type="ECO:0000313" key="8">
    <source>
        <dbReference type="Proteomes" id="UP001252270"/>
    </source>
</evidence>
<evidence type="ECO:0000259" key="6">
    <source>
        <dbReference type="Pfam" id="PF04932"/>
    </source>
</evidence>
<gene>
    <name evidence="7" type="ORF">QC820_03815</name>
</gene>
<feature type="transmembrane region" description="Helical" evidence="5">
    <location>
        <begin position="333"/>
        <end position="352"/>
    </location>
</feature>
<dbReference type="GO" id="GO:0016874">
    <property type="term" value="F:ligase activity"/>
    <property type="evidence" value="ECO:0007669"/>
    <property type="project" value="UniProtKB-KW"/>
</dbReference>
<protein>
    <submittedName>
        <fullName evidence="7">O-antigen ligase family protein</fullName>
    </submittedName>
</protein>
<feature type="transmembrane region" description="Helical" evidence="5">
    <location>
        <begin position="27"/>
        <end position="47"/>
    </location>
</feature>
<dbReference type="PANTHER" id="PTHR37422:SF23">
    <property type="entry name" value="TEICHURONIC ACID BIOSYNTHESIS PROTEIN TUAE"/>
    <property type="match status" value="1"/>
</dbReference>
<evidence type="ECO:0000256" key="2">
    <source>
        <dbReference type="ARBA" id="ARBA00022692"/>
    </source>
</evidence>
<feature type="transmembrane region" description="Helical" evidence="5">
    <location>
        <begin position="178"/>
        <end position="196"/>
    </location>
</feature>
<keyword evidence="8" id="KW-1185">Reference proteome</keyword>
<keyword evidence="3 5" id="KW-1133">Transmembrane helix</keyword>
<accession>A0ABU1GIT3</accession>
<evidence type="ECO:0000256" key="5">
    <source>
        <dbReference type="SAM" id="Phobius"/>
    </source>
</evidence>
<proteinExistence type="predicted"/>
<evidence type="ECO:0000313" key="7">
    <source>
        <dbReference type="EMBL" id="MDR5891930.1"/>
    </source>
</evidence>
<feature type="transmembrane region" description="Helical" evidence="5">
    <location>
        <begin position="86"/>
        <end position="103"/>
    </location>
</feature>
<dbReference type="InterPro" id="IPR051533">
    <property type="entry name" value="WaaL-like"/>
</dbReference>
<feature type="transmembrane region" description="Helical" evidence="5">
    <location>
        <begin position="202"/>
        <end position="220"/>
    </location>
</feature>
<organism evidence="7 8">
    <name type="scientific">Halomonas mongoliensis</name>
    <dbReference type="NCBI Taxonomy" id="321265"/>
    <lineage>
        <taxon>Bacteria</taxon>
        <taxon>Pseudomonadati</taxon>
        <taxon>Pseudomonadota</taxon>
        <taxon>Gammaproteobacteria</taxon>
        <taxon>Oceanospirillales</taxon>
        <taxon>Halomonadaceae</taxon>
        <taxon>Halomonas</taxon>
    </lineage>
</organism>
<dbReference type="Proteomes" id="UP001252270">
    <property type="component" value="Unassembled WGS sequence"/>
</dbReference>
<feature type="transmembrane region" description="Helical" evidence="5">
    <location>
        <begin position="59"/>
        <end position="80"/>
    </location>
</feature>
<feature type="domain" description="O-antigen ligase-related" evidence="6">
    <location>
        <begin position="186"/>
        <end position="341"/>
    </location>
</feature>
<evidence type="ECO:0000256" key="1">
    <source>
        <dbReference type="ARBA" id="ARBA00004141"/>
    </source>
</evidence>
<feature type="transmembrane region" description="Helical" evidence="5">
    <location>
        <begin position="227"/>
        <end position="243"/>
    </location>
</feature>
<dbReference type="EMBL" id="JARWAL010000002">
    <property type="protein sequence ID" value="MDR5891930.1"/>
    <property type="molecule type" value="Genomic_DNA"/>
</dbReference>
<feature type="transmembrane region" description="Helical" evidence="5">
    <location>
        <begin position="110"/>
        <end position="130"/>
    </location>
</feature>
<reference evidence="7 8" key="1">
    <citation type="submission" date="2023-04" db="EMBL/GenBank/DDBJ databases">
        <title>A long-awaited taxogenomic arrangement of the family Halomonadaceae.</title>
        <authorList>
            <person name="De La Haba R."/>
            <person name="Chuvochina M."/>
            <person name="Wittouck S."/>
            <person name="Arahal D.R."/>
            <person name="Sanchez-Porro C."/>
            <person name="Hugenholtz P."/>
            <person name="Ventosa A."/>
        </authorList>
    </citation>
    <scope>NUCLEOTIDE SEQUENCE [LARGE SCALE GENOMIC DNA]</scope>
    <source>
        <strain evidence="7 8">DSM 17332</strain>
    </source>
</reference>
<evidence type="ECO:0000256" key="3">
    <source>
        <dbReference type="ARBA" id="ARBA00022989"/>
    </source>
</evidence>